<dbReference type="PANTHER" id="PTHR30096:SF0">
    <property type="entry name" value="4,5-DOPA DIOXYGENASE EXTRADIOL-LIKE PROTEIN"/>
    <property type="match status" value="1"/>
</dbReference>
<keyword evidence="5" id="KW-0560">Oxidoreductase</keyword>
<reference evidence="7 8" key="1">
    <citation type="submission" date="2018-01" db="EMBL/GenBank/DDBJ databases">
        <authorList>
            <person name="Gaut B.S."/>
            <person name="Morton B.R."/>
            <person name="Clegg M.T."/>
            <person name="Duvall M.R."/>
        </authorList>
    </citation>
    <scope>NUCLEOTIDE SEQUENCE [LARGE SCALE GENOMIC DNA]</scope>
    <source>
        <strain evidence="7 8">HR-AV</strain>
    </source>
</reference>
<dbReference type="NCBIfam" id="NF007914">
    <property type="entry name" value="PRK10628.1"/>
    <property type="match status" value="1"/>
</dbReference>
<evidence type="ECO:0000256" key="2">
    <source>
        <dbReference type="ARBA" id="ARBA00007581"/>
    </source>
</evidence>
<dbReference type="PIRSF" id="PIRSF006157">
    <property type="entry name" value="Doxgns_DODA"/>
    <property type="match status" value="1"/>
</dbReference>
<comment type="similarity">
    <text evidence="2">Belongs to the DODA-type extradiol aromatic ring-opening dioxygenase family.</text>
</comment>
<protein>
    <submittedName>
        <fullName evidence="7">4,5-DOPA dioxygenase extradiol</fullName>
    </submittedName>
</protein>
<dbReference type="AlphaFoldDB" id="A0A2S5A0S7"/>
<feature type="domain" description="Extradiol ring-cleavage dioxygenase class III enzyme subunit B" evidence="6">
    <location>
        <begin position="50"/>
        <end position="245"/>
    </location>
</feature>
<sequence length="272" mass="30756">MESLKNWAKPFLTQRSNDIMPALFVGHGSPMNAITDNEYTQAWSAIGSSMEKPKAILVVSAHWLTYGTHVTAMEKPRTIHDFGGFPRPLFEVQYPAPGSPEMAEETKQHVKLAQIQLDHEWGLDHGTWSVLVKMFPKADIPVFQLSIDYSKPLSWHYELAKELAFLRSKGVLIMGSGNIVHNLRMVDFQGKGGYDWAVDFDETAKKLLLENNHQELIQFEKLGKEALLSIPTTEHFIPLIYTMALKNENEQVSFPIEGLDLGSISMRSVLFN</sequence>
<dbReference type="GO" id="GO:0016702">
    <property type="term" value="F:oxidoreductase activity, acting on single donors with incorporation of molecular oxygen, incorporation of two atoms of oxygen"/>
    <property type="evidence" value="ECO:0007669"/>
    <property type="project" value="UniProtKB-ARBA"/>
</dbReference>
<gene>
    <name evidence="7" type="ORF">C3K47_12560</name>
</gene>
<accession>A0A2S5A0S7</accession>
<dbReference type="InterPro" id="IPR014436">
    <property type="entry name" value="Extradiol_dOase_DODA"/>
</dbReference>
<dbReference type="Proteomes" id="UP000236893">
    <property type="component" value="Unassembled WGS sequence"/>
</dbReference>
<keyword evidence="7" id="KW-0223">Dioxygenase</keyword>
<dbReference type="RefSeq" id="WP_103789618.1">
    <property type="nucleotide sequence ID" value="NZ_PQVF01000008.1"/>
</dbReference>
<dbReference type="CDD" id="cd07363">
    <property type="entry name" value="45_DOPA_Dioxygenase"/>
    <property type="match status" value="1"/>
</dbReference>
<dbReference type="InterPro" id="IPR004183">
    <property type="entry name" value="Xdiol_dOase_suB"/>
</dbReference>
<comment type="cofactor">
    <cofactor evidence="1">
        <name>Zn(2+)</name>
        <dbReference type="ChEBI" id="CHEBI:29105"/>
    </cofactor>
</comment>
<keyword evidence="8" id="KW-1185">Reference proteome</keyword>
<evidence type="ECO:0000259" key="6">
    <source>
        <dbReference type="Pfam" id="PF02900"/>
    </source>
</evidence>
<dbReference type="GO" id="GO:0008198">
    <property type="term" value="F:ferrous iron binding"/>
    <property type="evidence" value="ECO:0007669"/>
    <property type="project" value="InterPro"/>
</dbReference>
<evidence type="ECO:0000313" key="7">
    <source>
        <dbReference type="EMBL" id="POY36155.1"/>
    </source>
</evidence>
<proteinExistence type="inferred from homology"/>
<dbReference type="OrthoDB" id="9790889at2"/>
<evidence type="ECO:0000256" key="3">
    <source>
        <dbReference type="ARBA" id="ARBA00022723"/>
    </source>
</evidence>
<evidence type="ECO:0000256" key="4">
    <source>
        <dbReference type="ARBA" id="ARBA00022833"/>
    </source>
</evidence>
<organism evidence="7 8">
    <name type="scientific">Solitalea longa</name>
    <dbReference type="NCBI Taxonomy" id="2079460"/>
    <lineage>
        <taxon>Bacteria</taxon>
        <taxon>Pseudomonadati</taxon>
        <taxon>Bacteroidota</taxon>
        <taxon>Sphingobacteriia</taxon>
        <taxon>Sphingobacteriales</taxon>
        <taxon>Sphingobacteriaceae</taxon>
        <taxon>Solitalea</taxon>
    </lineage>
</organism>
<dbReference type="EMBL" id="PQVF01000008">
    <property type="protein sequence ID" value="POY36155.1"/>
    <property type="molecule type" value="Genomic_DNA"/>
</dbReference>
<comment type="caution">
    <text evidence="7">The sequence shown here is derived from an EMBL/GenBank/DDBJ whole genome shotgun (WGS) entry which is preliminary data.</text>
</comment>
<dbReference type="GO" id="GO:0008270">
    <property type="term" value="F:zinc ion binding"/>
    <property type="evidence" value="ECO:0007669"/>
    <property type="project" value="InterPro"/>
</dbReference>
<dbReference type="Gene3D" id="3.40.830.10">
    <property type="entry name" value="LigB-like"/>
    <property type="match status" value="1"/>
</dbReference>
<dbReference type="Pfam" id="PF02900">
    <property type="entry name" value="LigB"/>
    <property type="match status" value="1"/>
</dbReference>
<dbReference type="SUPFAM" id="SSF53213">
    <property type="entry name" value="LigB-like"/>
    <property type="match status" value="1"/>
</dbReference>
<keyword evidence="4" id="KW-0862">Zinc</keyword>
<evidence type="ECO:0000256" key="1">
    <source>
        <dbReference type="ARBA" id="ARBA00001947"/>
    </source>
</evidence>
<evidence type="ECO:0000256" key="5">
    <source>
        <dbReference type="ARBA" id="ARBA00023002"/>
    </source>
</evidence>
<keyword evidence="3" id="KW-0479">Metal-binding</keyword>
<name>A0A2S5A0S7_9SPHI</name>
<evidence type="ECO:0000313" key="8">
    <source>
        <dbReference type="Proteomes" id="UP000236893"/>
    </source>
</evidence>
<dbReference type="PANTHER" id="PTHR30096">
    <property type="entry name" value="4,5-DOPA DIOXYGENASE EXTRADIOL-LIKE PROTEIN"/>
    <property type="match status" value="1"/>
</dbReference>